<accession>A0A1J5NXS7</accession>
<gene>
    <name evidence="1" type="ORF">GALL_543890</name>
</gene>
<organism evidence="1">
    <name type="scientific">mine drainage metagenome</name>
    <dbReference type="NCBI Taxonomy" id="410659"/>
    <lineage>
        <taxon>unclassified sequences</taxon>
        <taxon>metagenomes</taxon>
        <taxon>ecological metagenomes</taxon>
    </lineage>
</organism>
<dbReference type="AlphaFoldDB" id="A0A1J5NXS7"/>
<name>A0A1J5NXS7_9ZZZZ</name>
<evidence type="ECO:0000313" key="1">
    <source>
        <dbReference type="EMBL" id="OIQ64065.1"/>
    </source>
</evidence>
<comment type="caution">
    <text evidence="1">The sequence shown here is derived from an EMBL/GenBank/DDBJ whole genome shotgun (WGS) entry which is preliminary data.</text>
</comment>
<proteinExistence type="predicted"/>
<dbReference type="EMBL" id="MLJW01008450">
    <property type="protein sequence ID" value="OIQ64065.1"/>
    <property type="molecule type" value="Genomic_DNA"/>
</dbReference>
<reference evidence="1" key="1">
    <citation type="submission" date="2016-10" db="EMBL/GenBank/DDBJ databases">
        <title>Sequence of Gallionella enrichment culture.</title>
        <authorList>
            <person name="Poehlein A."/>
            <person name="Muehling M."/>
            <person name="Daniel R."/>
        </authorList>
    </citation>
    <scope>NUCLEOTIDE SEQUENCE</scope>
</reference>
<protein>
    <submittedName>
        <fullName evidence="1">Uncharacterized protein</fullName>
    </submittedName>
</protein>
<sequence length="112" mass="12155">MSTPSGAINEAAQHGEEAWGTVDLVQDHQAIGQSGEVQLGLRQPGTICFRFQVQVEGVEFFSHLKRQGCLAGLTWAKQRHGGTLGQPILEGACEEACNHPYKYGLLLHDLQG</sequence>